<evidence type="ECO:0000313" key="2">
    <source>
        <dbReference type="EMBL" id="KAE9254477.1"/>
    </source>
</evidence>
<evidence type="ECO:0000313" key="4">
    <source>
        <dbReference type="Proteomes" id="UP000488956"/>
    </source>
</evidence>
<proteinExistence type="predicted"/>
<organism evidence="2 3">
    <name type="scientific">Phytophthora fragariae</name>
    <dbReference type="NCBI Taxonomy" id="53985"/>
    <lineage>
        <taxon>Eukaryota</taxon>
        <taxon>Sar</taxon>
        <taxon>Stramenopiles</taxon>
        <taxon>Oomycota</taxon>
        <taxon>Peronosporomycetes</taxon>
        <taxon>Peronosporales</taxon>
        <taxon>Peronosporaceae</taxon>
        <taxon>Phytophthora</taxon>
    </lineage>
</organism>
<dbReference type="Proteomes" id="UP000488956">
    <property type="component" value="Unassembled WGS sequence"/>
</dbReference>
<protein>
    <recommendedName>
        <fullName evidence="5">MULE transposase domain-containing protein</fullName>
    </recommendedName>
</protein>
<name>A0A6G0PU21_9STRA</name>
<evidence type="ECO:0000313" key="3">
    <source>
        <dbReference type="Proteomes" id="UP000476176"/>
    </source>
</evidence>
<dbReference type="AlphaFoldDB" id="A0A6G0PU21"/>
<dbReference type="Proteomes" id="UP000476176">
    <property type="component" value="Unassembled WGS sequence"/>
</dbReference>
<gene>
    <name evidence="2" type="ORF">PF004_g1013</name>
    <name evidence="1" type="ORF">PF010_g1491</name>
</gene>
<dbReference type="EMBL" id="QXGC01000023">
    <property type="protein sequence ID" value="KAE9254477.1"/>
    <property type="molecule type" value="Genomic_DNA"/>
</dbReference>
<comment type="caution">
    <text evidence="2">The sequence shown here is derived from an EMBL/GenBank/DDBJ whole genome shotgun (WGS) entry which is preliminary data.</text>
</comment>
<sequence length="341" mass="38571">MEEAVSHFHPETNRGERPNEKRQYYAWFVVRATIEVKCSSGFRLHCRDRNGGMGATLPSATVVQLVEWINLLPADGVPVTALMLMRQALESYRGTVLHFLIVATDHQLDPESITCYYEAALIAAIRHQLPNVAINGCLFHWKQEIRRRMKKPRLHDAQAGFAMECGAIDMLTVIPVTQVAISASHTSSSTFSIAATRNMSCTPRPSGPHFDRTWVHTYLVELWNVHVIPHAVINRTNIPRERFNRELNAPPPTRACRSLSRQSSRSPVNTCSSSAMSWLIVPGPLAMQLMSFPWRCVSRSVVRRNLIHSMQLMSFPWRCVSRSAVRRNLIHSIFAPPLATN</sequence>
<evidence type="ECO:0000313" key="1">
    <source>
        <dbReference type="EMBL" id="KAE9136969.1"/>
    </source>
</evidence>
<dbReference type="EMBL" id="QXFX01000037">
    <property type="protein sequence ID" value="KAE9136969.1"/>
    <property type="molecule type" value="Genomic_DNA"/>
</dbReference>
<evidence type="ECO:0008006" key="5">
    <source>
        <dbReference type="Google" id="ProtNLM"/>
    </source>
</evidence>
<reference evidence="3 4" key="1">
    <citation type="submission" date="2018-09" db="EMBL/GenBank/DDBJ databases">
        <title>Genomic investigation of the strawberry pathogen Phytophthora fragariae indicates pathogenicity is determined by transcriptional variation in three key races.</title>
        <authorList>
            <person name="Adams T.M."/>
            <person name="Armitage A.D."/>
            <person name="Sobczyk M.K."/>
            <person name="Bates H.J."/>
            <person name="Dunwell J.M."/>
            <person name="Nellist C.F."/>
            <person name="Harrison R.J."/>
        </authorList>
    </citation>
    <scope>NUCLEOTIDE SEQUENCE [LARGE SCALE GENOMIC DNA]</scope>
    <source>
        <strain evidence="2 3">BC-23</strain>
        <strain evidence="1 4">ONT-3</strain>
    </source>
</reference>
<accession>A0A6G0PU21</accession>